<dbReference type="KEGG" id="fwa:DCMF_09095"/>
<sequence length="564" mass="60600">MKKIKNFGIPIFLLLAVMLCLAFVPGQAQAAGTQDSDKANNLFMYADDVYGDRVLLKVIPLSTLKGMMHGQDGTVNSTCYGSFIDNYPTPTYCEGKGVTIPELLDYTRAQTSVAHAGDLTYTGDDKLYFYSCDGPESPVNYTYSDLLGVDRFYFPQLYKYWDSEEGEISDVDAVLDEDDRYKMPPYLAVESRGGRVFANTYGNNISGYVATNGGIVTGCLRNLLEDTEALRLVLPQTEKNIEDSESTYSDIRKWVYKVRLKEDGTSPITSLGTVSDPTCTFTLSGDTLTITMNCAYSGASIYYSTIGGYTKTPVNLYTGPITVDDYDPDHPFTLGVVAVREGYADSAVIEADSAHISDDPDDPSFVYSLAADTEDIETGETFTVAATLSADKDYTLYGAEYRIAIPTAAFSVGTVSAGDGWEYGTATADDDTIVTFTYLNTGGQAVEADTPLDIGSISLTPLQAGTATLDVSEAIVTKEGALPYNSVTAEDLTLAVEGDVILGDANSDGVVTMVDALYVSRHVSGLLTLTAGQMEAADVTNDGGVTMVDALRISQYVAGVITEF</sequence>
<feature type="signal peptide" evidence="1">
    <location>
        <begin position="1"/>
        <end position="30"/>
    </location>
</feature>
<reference evidence="3 4" key="1">
    <citation type="submission" date="2016-10" db="EMBL/GenBank/DDBJ databases">
        <title>Complete Genome Sequence of Peptococcaceae strain DCMF.</title>
        <authorList>
            <person name="Edwards R.J."/>
            <person name="Holland S.I."/>
            <person name="Deshpande N.P."/>
            <person name="Wong Y.K."/>
            <person name="Ertan H."/>
            <person name="Manefield M."/>
            <person name="Russell T.L."/>
            <person name="Lee M.J."/>
        </authorList>
    </citation>
    <scope>NUCLEOTIDE SEQUENCE [LARGE SCALE GENOMIC DNA]</scope>
    <source>
        <strain evidence="3 4">DCMF</strain>
    </source>
</reference>
<feature type="chain" id="PRO_5017952341" description="Dockerin domain-containing protein" evidence="1">
    <location>
        <begin position="31"/>
        <end position="564"/>
    </location>
</feature>
<dbReference type="SUPFAM" id="SSF49384">
    <property type="entry name" value="Carbohydrate-binding domain"/>
    <property type="match status" value="1"/>
</dbReference>
<dbReference type="RefSeq" id="WP_148134141.1">
    <property type="nucleotide sequence ID" value="NZ_CP017634.1"/>
</dbReference>
<dbReference type="InterPro" id="IPR059177">
    <property type="entry name" value="GH29D-like_dom"/>
</dbReference>
<gene>
    <name evidence="3" type="ORF">DCMF_09095</name>
</gene>
<dbReference type="PROSITE" id="PS51766">
    <property type="entry name" value="DOCKERIN"/>
    <property type="match status" value="1"/>
</dbReference>
<protein>
    <recommendedName>
        <fullName evidence="2">Dockerin domain-containing protein</fullName>
    </recommendedName>
</protein>
<dbReference type="Proteomes" id="UP000323521">
    <property type="component" value="Chromosome"/>
</dbReference>
<organism evidence="3 4">
    <name type="scientific">Formimonas warabiya</name>
    <dbReference type="NCBI Taxonomy" id="1761012"/>
    <lineage>
        <taxon>Bacteria</taxon>
        <taxon>Bacillati</taxon>
        <taxon>Bacillota</taxon>
        <taxon>Clostridia</taxon>
        <taxon>Eubacteriales</taxon>
        <taxon>Peptococcaceae</taxon>
        <taxon>Candidatus Formimonas</taxon>
    </lineage>
</organism>
<dbReference type="InterPro" id="IPR036439">
    <property type="entry name" value="Dockerin_dom_sf"/>
</dbReference>
<evidence type="ECO:0000259" key="2">
    <source>
        <dbReference type="PROSITE" id="PS51766"/>
    </source>
</evidence>
<dbReference type="GO" id="GO:0000272">
    <property type="term" value="P:polysaccharide catabolic process"/>
    <property type="evidence" value="ECO:0007669"/>
    <property type="project" value="InterPro"/>
</dbReference>
<dbReference type="InterPro" id="IPR016134">
    <property type="entry name" value="Dockerin_dom"/>
</dbReference>
<accession>A0A3G1KR37</accession>
<dbReference type="CDD" id="cd14256">
    <property type="entry name" value="Dockerin_I"/>
    <property type="match status" value="1"/>
</dbReference>
<feature type="domain" description="Dockerin" evidence="2">
    <location>
        <begin position="498"/>
        <end position="564"/>
    </location>
</feature>
<dbReference type="InterPro" id="IPR002105">
    <property type="entry name" value="Dockerin_1_rpt"/>
</dbReference>
<dbReference type="SUPFAM" id="SSF63446">
    <property type="entry name" value="Type I dockerin domain"/>
    <property type="match status" value="1"/>
</dbReference>
<dbReference type="OrthoDB" id="5847479at2"/>
<dbReference type="EMBL" id="CP017634">
    <property type="protein sequence ID" value="ATW24906.1"/>
    <property type="molecule type" value="Genomic_DNA"/>
</dbReference>
<keyword evidence="1" id="KW-0732">Signal</keyword>
<name>A0A3G1KR37_FORW1</name>
<proteinExistence type="predicted"/>
<dbReference type="Pfam" id="PF00404">
    <property type="entry name" value="Dockerin_1"/>
    <property type="match status" value="1"/>
</dbReference>
<dbReference type="CDD" id="cd08547">
    <property type="entry name" value="Type_II_cohesin"/>
    <property type="match status" value="1"/>
</dbReference>
<dbReference type="InterPro" id="IPR008965">
    <property type="entry name" value="CBM2/CBM3_carb-bd_dom_sf"/>
</dbReference>
<dbReference type="AlphaFoldDB" id="A0A3G1KR37"/>
<dbReference type="GO" id="GO:0004553">
    <property type="term" value="F:hydrolase activity, hydrolyzing O-glycosyl compounds"/>
    <property type="evidence" value="ECO:0007669"/>
    <property type="project" value="InterPro"/>
</dbReference>
<evidence type="ECO:0000313" key="3">
    <source>
        <dbReference type="EMBL" id="ATW24906.1"/>
    </source>
</evidence>
<dbReference type="Pfam" id="PF13290">
    <property type="entry name" value="CHB_HEX_C_1"/>
    <property type="match status" value="1"/>
</dbReference>
<keyword evidence="4" id="KW-1185">Reference proteome</keyword>
<dbReference type="GO" id="GO:0030246">
    <property type="term" value="F:carbohydrate binding"/>
    <property type="evidence" value="ECO:0007669"/>
    <property type="project" value="InterPro"/>
</dbReference>
<evidence type="ECO:0000313" key="4">
    <source>
        <dbReference type="Proteomes" id="UP000323521"/>
    </source>
</evidence>
<evidence type="ECO:0000256" key="1">
    <source>
        <dbReference type="SAM" id="SignalP"/>
    </source>
</evidence>
<dbReference type="Gene3D" id="1.10.1330.10">
    <property type="entry name" value="Dockerin domain"/>
    <property type="match status" value="1"/>
</dbReference>